<organism evidence="1 2">
    <name type="scientific">Romanomermis culicivorax</name>
    <name type="common">Nematode worm</name>
    <dbReference type="NCBI Taxonomy" id="13658"/>
    <lineage>
        <taxon>Eukaryota</taxon>
        <taxon>Metazoa</taxon>
        <taxon>Ecdysozoa</taxon>
        <taxon>Nematoda</taxon>
        <taxon>Enoplea</taxon>
        <taxon>Dorylaimia</taxon>
        <taxon>Mermithida</taxon>
        <taxon>Mermithoidea</taxon>
        <taxon>Mermithidae</taxon>
        <taxon>Romanomermis</taxon>
    </lineage>
</organism>
<dbReference type="AlphaFoldDB" id="A0A915JZ10"/>
<proteinExistence type="predicted"/>
<evidence type="ECO:0000313" key="1">
    <source>
        <dbReference type="Proteomes" id="UP000887565"/>
    </source>
</evidence>
<keyword evidence="1" id="KW-1185">Reference proteome</keyword>
<accession>A0A915JZ10</accession>
<dbReference type="WBParaSite" id="nRc.2.0.1.t31627-RA">
    <property type="protein sequence ID" value="nRc.2.0.1.t31627-RA"/>
    <property type="gene ID" value="nRc.2.0.1.g31627"/>
</dbReference>
<reference evidence="2" key="1">
    <citation type="submission" date="2022-11" db="UniProtKB">
        <authorList>
            <consortium name="WormBaseParasite"/>
        </authorList>
    </citation>
    <scope>IDENTIFICATION</scope>
</reference>
<dbReference type="Proteomes" id="UP000887565">
    <property type="component" value="Unplaced"/>
</dbReference>
<sequence>MDSLLNDRREFCILHVIKRKVGSKEWSRPPHAKAYFGKACFDEFLSKCALLNPTLTKSMEQSME</sequence>
<name>A0A915JZ10_ROMCU</name>
<protein>
    <submittedName>
        <fullName evidence="2">Uncharacterized protein</fullName>
    </submittedName>
</protein>
<evidence type="ECO:0000313" key="2">
    <source>
        <dbReference type="WBParaSite" id="nRc.2.0.1.t31627-RA"/>
    </source>
</evidence>